<name>A0ACC1D7R8_9NEOP</name>
<gene>
    <name evidence="1" type="ORF">K1T71_004244</name>
</gene>
<reference evidence="1 2" key="1">
    <citation type="journal article" date="2021" name="Front. Genet.">
        <title>Chromosome-Level Genome Assembly Reveals Significant Gene Expansion in the Toll and IMD Signaling Pathways of Dendrolimus kikuchii.</title>
        <authorList>
            <person name="Zhou J."/>
            <person name="Wu P."/>
            <person name="Xiong Z."/>
            <person name="Liu N."/>
            <person name="Zhao N."/>
            <person name="Ji M."/>
            <person name="Qiu Y."/>
            <person name="Yang B."/>
        </authorList>
    </citation>
    <scope>NUCLEOTIDE SEQUENCE [LARGE SCALE GENOMIC DNA]</scope>
    <source>
        <strain evidence="1">Ann1</strain>
    </source>
</reference>
<dbReference type="EMBL" id="CM034393">
    <property type="protein sequence ID" value="KAJ0179653.1"/>
    <property type="molecule type" value="Genomic_DNA"/>
</dbReference>
<sequence length="245" mass="28815">MNVEPEDYPPWSIVPYYGAKILINDPNDYPETTIRYRYITLGESLDIKVEPMVFQSDSKIRRVDPDKRACWFHDEVVLSHTDRYSFETCNTECRMRNYLENCGCLPFKYPREQSTRICEFEDLECLHNLTVYITKKNMNCHPICYMECRDKMYSVTSDVVPLLQHHYPQILTNSRNSSELATLQVYFGKSNCNCYKLTLLIDVNQFVGMYLTFSAQATSGTMLVLMIVFFYFFIAVFQQTGRRPT</sequence>
<organism evidence="1 2">
    <name type="scientific">Dendrolimus kikuchii</name>
    <dbReference type="NCBI Taxonomy" id="765133"/>
    <lineage>
        <taxon>Eukaryota</taxon>
        <taxon>Metazoa</taxon>
        <taxon>Ecdysozoa</taxon>
        <taxon>Arthropoda</taxon>
        <taxon>Hexapoda</taxon>
        <taxon>Insecta</taxon>
        <taxon>Pterygota</taxon>
        <taxon>Neoptera</taxon>
        <taxon>Endopterygota</taxon>
        <taxon>Lepidoptera</taxon>
        <taxon>Glossata</taxon>
        <taxon>Ditrysia</taxon>
        <taxon>Bombycoidea</taxon>
        <taxon>Lasiocampidae</taxon>
        <taxon>Dendrolimus</taxon>
    </lineage>
</organism>
<protein>
    <submittedName>
        <fullName evidence="1">Uncharacterized protein</fullName>
    </submittedName>
</protein>
<evidence type="ECO:0000313" key="2">
    <source>
        <dbReference type="Proteomes" id="UP000824533"/>
    </source>
</evidence>
<comment type="caution">
    <text evidence="1">The sequence shown here is derived from an EMBL/GenBank/DDBJ whole genome shotgun (WGS) entry which is preliminary data.</text>
</comment>
<accession>A0ACC1D7R8</accession>
<evidence type="ECO:0000313" key="1">
    <source>
        <dbReference type="EMBL" id="KAJ0179653.1"/>
    </source>
</evidence>
<dbReference type="Proteomes" id="UP000824533">
    <property type="component" value="Linkage Group LG07"/>
</dbReference>
<keyword evidence="2" id="KW-1185">Reference proteome</keyword>
<proteinExistence type="predicted"/>